<dbReference type="Pfam" id="PF03755">
    <property type="entry name" value="YicC-like_N"/>
    <property type="match status" value="1"/>
</dbReference>
<keyword evidence="2" id="KW-0540">Nuclease</keyword>
<comment type="similarity">
    <text evidence="5">Belongs to the YicC/YloC family.</text>
</comment>
<name>A0A853IDD1_9GAMM</name>
<evidence type="ECO:0000256" key="5">
    <source>
        <dbReference type="ARBA" id="ARBA00035648"/>
    </source>
</evidence>
<evidence type="ECO:0000256" key="2">
    <source>
        <dbReference type="ARBA" id="ARBA00022722"/>
    </source>
</evidence>
<dbReference type="AlphaFoldDB" id="A0A853IDD1"/>
<feature type="domain" description="Endoribonuclease YicC-like N-terminal" evidence="6">
    <location>
        <begin position="3"/>
        <end position="155"/>
    </location>
</feature>
<protein>
    <submittedName>
        <fullName evidence="8">YicC family protein</fullName>
    </submittedName>
</protein>
<dbReference type="InterPro" id="IPR013527">
    <property type="entry name" value="YicC-like_N"/>
</dbReference>
<evidence type="ECO:0000256" key="1">
    <source>
        <dbReference type="ARBA" id="ARBA00001968"/>
    </source>
</evidence>
<comment type="cofactor">
    <cofactor evidence="1">
        <name>a divalent metal cation</name>
        <dbReference type="ChEBI" id="CHEBI:60240"/>
    </cofactor>
</comment>
<accession>A0A853IDD1</accession>
<sequence length="288" mass="33425">MTRSMTAYARRETKQAWGSLVWELRSVNHRYLEPQLRLPEAFRETEPALREIIRKHLSRGKVECFLRYDLVVNQESELSINEPLAKNIAKACRQIERLFPNVTPVAPLSVLEWPGVLQQQEIDLTSIHQTALAEFEQAVVSLNETRSREGLELKQFILKRLTQIEQEVSSVRAMMPALIKIQREKIVQRLEEAKVEIDSNRLEQELVLMAQKADVDEEMDRLATHITEVRRVLDVKEAVGRRLDFLMQELNREANTLASKSINADTTQCAVNLKVFIEQMREQVQNIE</sequence>
<dbReference type="GO" id="GO:0016787">
    <property type="term" value="F:hydrolase activity"/>
    <property type="evidence" value="ECO:0007669"/>
    <property type="project" value="UniProtKB-KW"/>
</dbReference>
<dbReference type="RefSeq" id="WP_180569962.1">
    <property type="nucleotide sequence ID" value="NZ_JACCKB010000032.1"/>
</dbReference>
<dbReference type="InterPro" id="IPR013551">
    <property type="entry name" value="YicC-like_C"/>
</dbReference>
<keyword evidence="4" id="KW-0378">Hydrolase</keyword>
<feature type="domain" description="Endoribonuclease YicC-like C-terminal" evidence="7">
    <location>
        <begin position="172"/>
        <end position="288"/>
    </location>
</feature>
<comment type="caution">
    <text evidence="8">The sequence shown here is derived from an EMBL/GenBank/DDBJ whole genome shotgun (WGS) entry which is preliminary data.</text>
</comment>
<dbReference type="PANTHER" id="PTHR30636">
    <property type="entry name" value="UPF0701 PROTEIN YICC"/>
    <property type="match status" value="1"/>
</dbReference>
<dbReference type="InterPro" id="IPR005229">
    <property type="entry name" value="YicC/YloC-like"/>
</dbReference>
<organism evidence="8 9">
    <name type="scientific">Spartinivicinus marinus</name>
    <dbReference type="NCBI Taxonomy" id="2994442"/>
    <lineage>
        <taxon>Bacteria</taxon>
        <taxon>Pseudomonadati</taxon>
        <taxon>Pseudomonadota</taxon>
        <taxon>Gammaproteobacteria</taxon>
        <taxon>Oceanospirillales</taxon>
        <taxon>Zooshikellaceae</taxon>
        <taxon>Spartinivicinus</taxon>
    </lineage>
</organism>
<evidence type="ECO:0000313" key="8">
    <source>
        <dbReference type="EMBL" id="NYZ67941.1"/>
    </source>
</evidence>
<keyword evidence="9" id="KW-1185">Reference proteome</keyword>
<reference evidence="8 9" key="1">
    <citation type="submission" date="2020-07" db="EMBL/GenBank/DDBJ databases">
        <title>Endozoicomonas sp. nov., isolated from sediment.</title>
        <authorList>
            <person name="Gu T."/>
        </authorList>
    </citation>
    <scope>NUCLEOTIDE SEQUENCE [LARGE SCALE GENOMIC DNA]</scope>
    <source>
        <strain evidence="8 9">SM1973</strain>
    </source>
</reference>
<gene>
    <name evidence="8" type="ORF">H0A36_18150</name>
</gene>
<dbReference type="NCBIfam" id="TIGR00255">
    <property type="entry name" value="YicC/YloC family endoribonuclease"/>
    <property type="match status" value="1"/>
</dbReference>
<dbReference type="Proteomes" id="UP000569732">
    <property type="component" value="Unassembled WGS sequence"/>
</dbReference>
<dbReference type="PANTHER" id="PTHR30636:SF3">
    <property type="entry name" value="UPF0701 PROTEIN YICC"/>
    <property type="match status" value="1"/>
</dbReference>
<dbReference type="Pfam" id="PF08340">
    <property type="entry name" value="YicC-like_C"/>
    <property type="match status" value="1"/>
</dbReference>
<evidence type="ECO:0000256" key="3">
    <source>
        <dbReference type="ARBA" id="ARBA00022759"/>
    </source>
</evidence>
<dbReference type="EMBL" id="JACCKB010000032">
    <property type="protein sequence ID" value="NYZ67941.1"/>
    <property type="molecule type" value="Genomic_DNA"/>
</dbReference>
<evidence type="ECO:0000313" key="9">
    <source>
        <dbReference type="Proteomes" id="UP000569732"/>
    </source>
</evidence>
<keyword evidence="3" id="KW-0255">Endonuclease</keyword>
<evidence type="ECO:0000259" key="7">
    <source>
        <dbReference type="Pfam" id="PF08340"/>
    </source>
</evidence>
<proteinExistence type="inferred from homology"/>
<dbReference type="GO" id="GO:0004521">
    <property type="term" value="F:RNA endonuclease activity"/>
    <property type="evidence" value="ECO:0007669"/>
    <property type="project" value="InterPro"/>
</dbReference>
<evidence type="ECO:0000256" key="4">
    <source>
        <dbReference type="ARBA" id="ARBA00022801"/>
    </source>
</evidence>
<evidence type="ECO:0000259" key="6">
    <source>
        <dbReference type="Pfam" id="PF03755"/>
    </source>
</evidence>